<reference evidence="2" key="1">
    <citation type="submission" date="2021-01" db="EMBL/GenBank/DDBJ databases">
        <authorList>
            <person name="Corre E."/>
            <person name="Pelletier E."/>
            <person name="Niang G."/>
            <person name="Scheremetjew M."/>
            <person name="Finn R."/>
            <person name="Kale V."/>
            <person name="Holt S."/>
            <person name="Cochrane G."/>
            <person name="Meng A."/>
            <person name="Brown T."/>
            <person name="Cohen L."/>
        </authorList>
    </citation>
    <scope>NUCLEOTIDE SEQUENCE</scope>
    <source>
        <strain evidence="2">CCMP2222</strain>
    </source>
</reference>
<feature type="region of interest" description="Disordered" evidence="1">
    <location>
        <begin position="1"/>
        <end position="27"/>
    </location>
</feature>
<protein>
    <submittedName>
        <fullName evidence="2">Uncharacterized protein</fullName>
    </submittedName>
</protein>
<name>A0A7S2GK86_9DINO</name>
<dbReference type="AlphaFoldDB" id="A0A7S2GK86"/>
<evidence type="ECO:0000313" key="2">
    <source>
        <dbReference type="EMBL" id="CAD9453327.1"/>
    </source>
</evidence>
<feature type="region of interest" description="Disordered" evidence="1">
    <location>
        <begin position="95"/>
        <end position="127"/>
    </location>
</feature>
<accession>A0A7S2GK86</accession>
<organism evidence="2">
    <name type="scientific">Alexandrium andersonii</name>
    <dbReference type="NCBI Taxonomy" id="327968"/>
    <lineage>
        <taxon>Eukaryota</taxon>
        <taxon>Sar</taxon>
        <taxon>Alveolata</taxon>
        <taxon>Dinophyceae</taxon>
        <taxon>Gonyaulacales</taxon>
        <taxon>Pyrocystaceae</taxon>
        <taxon>Alexandrium</taxon>
    </lineage>
</organism>
<gene>
    <name evidence="2" type="ORF">AAND1436_LOCUS25440</name>
</gene>
<sequence>MEQHIKQLGQKEENFMRSAREAEEKSAELNRLKVTRAVAVWREKYDQAHREKGALKQEVTRMKGDILKVMQSIFAETTLMKKVMQSIFAAWRQAGTDAGTRRRPVEQRPAAATAVLKWPEARRPCDH</sequence>
<evidence type="ECO:0000256" key="1">
    <source>
        <dbReference type="SAM" id="MobiDB-lite"/>
    </source>
</evidence>
<proteinExistence type="predicted"/>
<dbReference type="EMBL" id="HBGQ01052505">
    <property type="protein sequence ID" value="CAD9453327.1"/>
    <property type="molecule type" value="Transcribed_RNA"/>
</dbReference>